<dbReference type="RefSeq" id="WP_340602620.1">
    <property type="nucleotide sequence ID" value="NZ_JBBMXV010000001.1"/>
</dbReference>
<evidence type="ECO:0000313" key="2">
    <source>
        <dbReference type="EMBL" id="MFC6904109.1"/>
    </source>
</evidence>
<dbReference type="Proteomes" id="UP001596312">
    <property type="component" value="Unassembled WGS sequence"/>
</dbReference>
<dbReference type="InterPro" id="IPR055943">
    <property type="entry name" value="DUF7521"/>
</dbReference>
<keyword evidence="1" id="KW-0812">Transmembrane</keyword>
<accession>A0ABD5V5E6</accession>
<organism evidence="2 3">
    <name type="scientific">Halalkalicoccus tibetensis</name>
    <dbReference type="NCBI Taxonomy" id="175632"/>
    <lineage>
        <taxon>Archaea</taxon>
        <taxon>Methanobacteriati</taxon>
        <taxon>Methanobacteriota</taxon>
        <taxon>Stenosarchaea group</taxon>
        <taxon>Halobacteria</taxon>
        <taxon>Halobacteriales</taxon>
        <taxon>Halococcaceae</taxon>
        <taxon>Halalkalicoccus</taxon>
    </lineage>
</organism>
<proteinExistence type="predicted"/>
<evidence type="ECO:0000256" key="1">
    <source>
        <dbReference type="SAM" id="Phobius"/>
    </source>
</evidence>
<gene>
    <name evidence="2" type="ORF">ACFQGH_02715</name>
</gene>
<feature type="transmembrane region" description="Helical" evidence="1">
    <location>
        <begin position="6"/>
        <end position="26"/>
    </location>
</feature>
<evidence type="ECO:0000313" key="3">
    <source>
        <dbReference type="Proteomes" id="UP001596312"/>
    </source>
</evidence>
<keyword evidence="1" id="KW-0472">Membrane</keyword>
<feature type="transmembrane region" description="Helical" evidence="1">
    <location>
        <begin position="38"/>
        <end position="61"/>
    </location>
</feature>
<dbReference type="Pfam" id="PF24365">
    <property type="entry name" value="DUF7521"/>
    <property type="match status" value="1"/>
</dbReference>
<name>A0ABD5V5E6_9EURY</name>
<dbReference type="AlphaFoldDB" id="A0ABD5V5E6"/>
<reference evidence="2 3" key="1">
    <citation type="journal article" date="2019" name="Int. J. Syst. Evol. Microbiol.">
        <title>The Global Catalogue of Microorganisms (GCM) 10K type strain sequencing project: providing services to taxonomists for standard genome sequencing and annotation.</title>
        <authorList>
            <consortium name="The Broad Institute Genomics Platform"/>
            <consortium name="The Broad Institute Genome Sequencing Center for Infectious Disease"/>
            <person name="Wu L."/>
            <person name="Ma J."/>
        </authorList>
    </citation>
    <scope>NUCLEOTIDE SEQUENCE [LARGE SCALE GENOMIC DNA]</scope>
    <source>
        <strain evidence="2 3">CGMCC 1.3240</strain>
    </source>
</reference>
<keyword evidence="1" id="KW-1133">Transmembrane helix</keyword>
<dbReference type="EMBL" id="JBHSXQ010000001">
    <property type="protein sequence ID" value="MFC6904109.1"/>
    <property type="molecule type" value="Genomic_DNA"/>
</dbReference>
<comment type="caution">
    <text evidence="2">The sequence shown here is derived from an EMBL/GenBank/DDBJ whole genome shotgun (WGS) entry which is preliminary data.</text>
</comment>
<sequence>MSELALFLASNLLVLLVGGTLTMLSYKAQRRLGQRNLRYTTLGFALITISSLVEAVYAPGIGGGHWLTTGQLLMLYTIESLLVGLGLASIAYSVLRH</sequence>
<feature type="transmembrane region" description="Helical" evidence="1">
    <location>
        <begin position="73"/>
        <end position="95"/>
    </location>
</feature>
<keyword evidence="3" id="KW-1185">Reference proteome</keyword>
<protein>
    <submittedName>
        <fullName evidence="2">Uncharacterized protein</fullName>
    </submittedName>
</protein>